<dbReference type="CDD" id="cd06127">
    <property type="entry name" value="DEDDh"/>
    <property type="match status" value="1"/>
</dbReference>
<dbReference type="InterPro" id="IPR012337">
    <property type="entry name" value="RNaseH-like_sf"/>
</dbReference>
<keyword evidence="2" id="KW-0378">Hydrolase</keyword>
<dbReference type="SMART" id="SM00479">
    <property type="entry name" value="EXOIII"/>
    <property type="match status" value="1"/>
</dbReference>
<dbReference type="Gene3D" id="3.30.420.10">
    <property type="entry name" value="Ribonuclease H-like superfamily/Ribonuclease H"/>
    <property type="match status" value="1"/>
</dbReference>
<comment type="caution">
    <text evidence="5">The sequence shown here is derived from an EMBL/GenBank/DDBJ whole genome shotgun (WGS) entry which is preliminary data.</text>
</comment>
<accession>A0A101XTS9</accession>
<feature type="domain" description="Exonuclease" evidence="4">
    <location>
        <begin position="57"/>
        <end position="225"/>
    </location>
</feature>
<organism evidence="5 6">
    <name type="scientific">Ferroacidibacillus organovorans</name>
    <dbReference type="NCBI Taxonomy" id="1765683"/>
    <lineage>
        <taxon>Bacteria</taxon>
        <taxon>Bacillati</taxon>
        <taxon>Bacillota</taxon>
        <taxon>Bacilli</taxon>
        <taxon>Bacillales</taxon>
        <taxon>Alicyclobacillaceae</taxon>
        <taxon>Ferroacidibacillus</taxon>
    </lineage>
</organism>
<dbReference type="NCBIfam" id="TIGR00573">
    <property type="entry name" value="dnaq"/>
    <property type="match status" value="1"/>
</dbReference>
<dbReference type="OrthoDB" id="9804290at2"/>
<sequence>MGFERIRVLKHLFGNSNTELDRGLENAESLQAQVEMRATLRAIHEHGMSDLPLTQAPYAVIDTETTGFEVQQDRLLSLAAVLFDQSASVREFHTFVKLRQGEEIPQVVRDLTGITEDALRDAPPLEHALQTFLQFIGDRVIVAHHAGHDVKFINAALRRHFAIELQQHIIDTGKVSLCVHDLKKYPSLDALLELYKIPVTERHTALGDARMTACVWARQIQLLQAHGVTTFGPLWERLYVLEKLVREQQLS</sequence>
<dbReference type="PANTHER" id="PTHR30231:SF4">
    <property type="entry name" value="PROTEIN NEN2"/>
    <property type="match status" value="1"/>
</dbReference>
<evidence type="ECO:0000259" key="4">
    <source>
        <dbReference type="SMART" id="SM00479"/>
    </source>
</evidence>
<dbReference type="GO" id="GO:0005829">
    <property type="term" value="C:cytosol"/>
    <property type="evidence" value="ECO:0007669"/>
    <property type="project" value="TreeGrafter"/>
</dbReference>
<evidence type="ECO:0000256" key="1">
    <source>
        <dbReference type="ARBA" id="ARBA00022722"/>
    </source>
</evidence>
<dbReference type="InterPro" id="IPR013520">
    <property type="entry name" value="Ribonucl_H"/>
</dbReference>
<dbReference type="GO" id="GO:0006260">
    <property type="term" value="P:DNA replication"/>
    <property type="evidence" value="ECO:0007669"/>
    <property type="project" value="InterPro"/>
</dbReference>
<name>A0A101XTS9_9BACL</name>
<keyword evidence="3" id="KW-0269">Exonuclease</keyword>
<dbReference type="PANTHER" id="PTHR30231">
    <property type="entry name" value="DNA POLYMERASE III SUBUNIT EPSILON"/>
    <property type="match status" value="1"/>
</dbReference>
<dbReference type="RefSeq" id="WP_067710913.1">
    <property type="nucleotide sequence ID" value="NZ_LPVJ01000001.1"/>
</dbReference>
<dbReference type="SUPFAM" id="SSF53098">
    <property type="entry name" value="Ribonuclease H-like"/>
    <property type="match status" value="1"/>
</dbReference>
<dbReference type="GO" id="GO:0003887">
    <property type="term" value="F:DNA-directed DNA polymerase activity"/>
    <property type="evidence" value="ECO:0007669"/>
    <property type="project" value="InterPro"/>
</dbReference>
<keyword evidence="6" id="KW-1185">Reference proteome</keyword>
<dbReference type="Proteomes" id="UP000053557">
    <property type="component" value="Unassembled WGS sequence"/>
</dbReference>
<protein>
    <recommendedName>
        <fullName evidence="4">Exonuclease domain-containing protein</fullName>
    </recommendedName>
</protein>
<evidence type="ECO:0000313" key="5">
    <source>
        <dbReference type="EMBL" id="KUO97395.1"/>
    </source>
</evidence>
<dbReference type="Pfam" id="PF00929">
    <property type="entry name" value="RNase_T"/>
    <property type="match status" value="1"/>
</dbReference>
<dbReference type="AlphaFoldDB" id="A0A101XTS9"/>
<dbReference type="GO" id="GO:0003677">
    <property type="term" value="F:DNA binding"/>
    <property type="evidence" value="ECO:0007669"/>
    <property type="project" value="InterPro"/>
</dbReference>
<reference evidence="5 6" key="1">
    <citation type="submission" date="2015-12" db="EMBL/GenBank/DDBJ databases">
        <title>Draft genome sequence of Acidibacillus ferrooxidans ITV001, isolated from a chalcopyrite acid mine drainage site in Brazil.</title>
        <authorList>
            <person name="Dall'Agnol H."/>
            <person name="Nancucheo I."/>
            <person name="Johnson B."/>
            <person name="Oliveira R."/>
            <person name="Leite L."/>
            <person name="Pylro V."/>
            <person name="Nunes G.L."/>
            <person name="Tzotzos G."/>
            <person name="Fernandes G.R."/>
            <person name="Dutra J."/>
            <person name="Orellana S.C."/>
            <person name="Oliveira G."/>
        </authorList>
    </citation>
    <scope>NUCLEOTIDE SEQUENCE [LARGE SCALE GENOMIC DNA]</scope>
    <source>
        <strain evidence="6">ITV01</strain>
    </source>
</reference>
<evidence type="ECO:0000256" key="2">
    <source>
        <dbReference type="ARBA" id="ARBA00022801"/>
    </source>
</evidence>
<dbReference type="GO" id="GO:0008408">
    <property type="term" value="F:3'-5' exonuclease activity"/>
    <property type="evidence" value="ECO:0007669"/>
    <property type="project" value="TreeGrafter"/>
</dbReference>
<proteinExistence type="predicted"/>
<evidence type="ECO:0000313" key="6">
    <source>
        <dbReference type="Proteomes" id="UP000053557"/>
    </source>
</evidence>
<evidence type="ECO:0000256" key="3">
    <source>
        <dbReference type="ARBA" id="ARBA00022839"/>
    </source>
</evidence>
<keyword evidence="1" id="KW-0540">Nuclease</keyword>
<dbReference type="EMBL" id="LPVJ01000001">
    <property type="protein sequence ID" value="KUO97395.1"/>
    <property type="molecule type" value="Genomic_DNA"/>
</dbReference>
<gene>
    <name evidence="5" type="ORF">ATW55_05890</name>
</gene>
<dbReference type="InterPro" id="IPR006054">
    <property type="entry name" value="DnaQ"/>
</dbReference>
<dbReference type="FunFam" id="3.30.420.10:FF:000045">
    <property type="entry name" value="3'-5' exonuclease DinG"/>
    <property type="match status" value="1"/>
</dbReference>
<dbReference type="InterPro" id="IPR036397">
    <property type="entry name" value="RNaseH_sf"/>
</dbReference>